<protein>
    <submittedName>
        <fullName evidence="7">Cytochrome c</fullName>
    </submittedName>
</protein>
<dbReference type="Gene3D" id="1.10.760.10">
    <property type="entry name" value="Cytochrome c-like domain"/>
    <property type="match status" value="1"/>
</dbReference>
<dbReference type="PANTHER" id="PTHR35008">
    <property type="entry name" value="BLL4482 PROTEIN-RELATED"/>
    <property type="match status" value="1"/>
</dbReference>
<dbReference type="Proteomes" id="UP000199412">
    <property type="component" value="Unassembled WGS sequence"/>
</dbReference>
<keyword evidence="8" id="KW-1185">Reference proteome</keyword>
<evidence type="ECO:0000256" key="2">
    <source>
        <dbReference type="ARBA" id="ARBA00022723"/>
    </source>
</evidence>
<dbReference type="OrthoDB" id="9779283at2"/>
<evidence type="ECO:0000256" key="5">
    <source>
        <dbReference type="SAM" id="SignalP"/>
    </source>
</evidence>
<feature type="domain" description="Cytochrome c" evidence="6">
    <location>
        <begin position="68"/>
        <end position="156"/>
    </location>
</feature>
<dbReference type="SUPFAM" id="SSF46626">
    <property type="entry name" value="Cytochrome c"/>
    <property type="match status" value="1"/>
</dbReference>
<dbReference type="PANTHER" id="PTHR35008:SF8">
    <property type="entry name" value="ALCOHOL DEHYDROGENASE CYTOCHROME C SUBUNIT"/>
    <property type="match status" value="1"/>
</dbReference>
<keyword evidence="2 4" id="KW-0479">Metal-binding</keyword>
<keyword evidence="5" id="KW-0732">Signal</keyword>
<dbReference type="InterPro" id="IPR036909">
    <property type="entry name" value="Cyt_c-like_dom_sf"/>
</dbReference>
<dbReference type="AlphaFoldDB" id="A0A1G6XIL0"/>
<dbReference type="InterPro" id="IPR051459">
    <property type="entry name" value="Cytochrome_c-type_DH"/>
</dbReference>
<evidence type="ECO:0000313" key="7">
    <source>
        <dbReference type="EMBL" id="SDD78038.1"/>
    </source>
</evidence>
<feature type="signal peptide" evidence="5">
    <location>
        <begin position="1"/>
        <end position="29"/>
    </location>
</feature>
<evidence type="ECO:0000313" key="8">
    <source>
        <dbReference type="Proteomes" id="UP000199412"/>
    </source>
</evidence>
<evidence type="ECO:0000256" key="1">
    <source>
        <dbReference type="ARBA" id="ARBA00022617"/>
    </source>
</evidence>
<feature type="chain" id="PRO_5011763857" evidence="5">
    <location>
        <begin position="30"/>
        <end position="229"/>
    </location>
</feature>
<keyword evidence="3 4" id="KW-0408">Iron</keyword>
<dbReference type="Pfam" id="PF00034">
    <property type="entry name" value="Cytochrom_C"/>
    <property type="match status" value="1"/>
</dbReference>
<dbReference type="GO" id="GO:0009055">
    <property type="term" value="F:electron transfer activity"/>
    <property type="evidence" value="ECO:0007669"/>
    <property type="project" value="InterPro"/>
</dbReference>
<reference evidence="7 8" key="1">
    <citation type="submission" date="2016-10" db="EMBL/GenBank/DDBJ databases">
        <authorList>
            <person name="de Groot N.N."/>
        </authorList>
    </citation>
    <scope>NUCLEOTIDE SEQUENCE [LARGE SCALE GENOMIC DNA]</scope>
    <source>
        <strain evidence="7 8">ATCC 700224</strain>
    </source>
</reference>
<sequence length="229" mass="24326">MSVLAKTLTRGVAAGALALGLGISTAAIADDLEPGKQYDLGRAATAEEIAGWDIDVMPDGTGAPVGQGTPIEGEDIYLTQCASCHGEFGEGMDRYPVLFGGEDTLASHNPVKTPGSYWPYASTLFDYIHRAMPFGQAQTLTNDQVYALTAFLLYINFVLDDDAFVLSNENIGEIEMPNRDGFIPDDRPDAQPETVCMSDCDVGTEVIGRAAIIDVTPDGDGQPEGISLE</sequence>
<dbReference type="EMBL" id="FNAP01000001">
    <property type="protein sequence ID" value="SDD78038.1"/>
    <property type="molecule type" value="Genomic_DNA"/>
</dbReference>
<dbReference type="GO" id="GO:0020037">
    <property type="term" value="F:heme binding"/>
    <property type="evidence" value="ECO:0007669"/>
    <property type="project" value="InterPro"/>
</dbReference>
<dbReference type="GO" id="GO:0046872">
    <property type="term" value="F:metal ion binding"/>
    <property type="evidence" value="ECO:0007669"/>
    <property type="project" value="UniProtKB-KW"/>
</dbReference>
<dbReference type="RefSeq" id="WP_092781574.1">
    <property type="nucleotide sequence ID" value="NZ_FNAP01000001.1"/>
</dbReference>
<evidence type="ECO:0000256" key="4">
    <source>
        <dbReference type="PROSITE-ProRule" id="PRU00433"/>
    </source>
</evidence>
<name>A0A1G6XIL0_9PROT</name>
<evidence type="ECO:0000256" key="3">
    <source>
        <dbReference type="ARBA" id="ARBA00023004"/>
    </source>
</evidence>
<dbReference type="STRING" id="69960.SAMN05421720_101519"/>
<organism evidence="7 8">
    <name type="scientific">Rhodospira trueperi</name>
    <dbReference type="NCBI Taxonomy" id="69960"/>
    <lineage>
        <taxon>Bacteria</taxon>
        <taxon>Pseudomonadati</taxon>
        <taxon>Pseudomonadota</taxon>
        <taxon>Alphaproteobacteria</taxon>
        <taxon>Rhodospirillales</taxon>
        <taxon>Rhodospirillaceae</taxon>
        <taxon>Rhodospira</taxon>
    </lineage>
</organism>
<evidence type="ECO:0000259" key="6">
    <source>
        <dbReference type="PROSITE" id="PS51007"/>
    </source>
</evidence>
<dbReference type="InterPro" id="IPR009056">
    <property type="entry name" value="Cyt_c-like_dom"/>
</dbReference>
<proteinExistence type="predicted"/>
<accession>A0A1G6XIL0</accession>
<gene>
    <name evidence="7" type="ORF">SAMN05421720_101519</name>
</gene>
<keyword evidence="1 4" id="KW-0349">Heme</keyword>
<dbReference type="PROSITE" id="PS51007">
    <property type="entry name" value="CYTC"/>
    <property type="match status" value="1"/>
</dbReference>